<evidence type="ECO:0000313" key="1">
    <source>
        <dbReference type="EMBL" id="SDY93207.1"/>
    </source>
</evidence>
<gene>
    <name evidence="1" type="ORF">SAMN05444365_104199</name>
</gene>
<dbReference type="RefSeq" id="WP_139307287.1">
    <property type="nucleotide sequence ID" value="NZ_FNPH01000004.1"/>
</dbReference>
<organism evidence="1 2">
    <name type="scientific">Micromonospora pattaloongensis</name>
    <dbReference type="NCBI Taxonomy" id="405436"/>
    <lineage>
        <taxon>Bacteria</taxon>
        <taxon>Bacillati</taxon>
        <taxon>Actinomycetota</taxon>
        <taxon>Actinomycetes</taxon>
        <taxon>Micromonosporales</taxon>
        <taxon>Micromonosporaceae</taxon>
        <taxon>Micromonospora</taxon>
    </lineage>
</organism>
<reference evidence="2" key="1">
    <citation type="submission" date="2016-10" db="EMBL/GenBank/DDBJ databases">
        <authorList>
            <person name="Varghese N."/>
            <person name="Submissions S."/>
        </authorList>
    </citation>
    <scope>NUCLEOTIDE SEQUENCE [LARGE SCALE GENOMIC DNA]</scope>
    <source>
        <strain evidence="2">DSM 45245</strain>
    </source>
</reference>
<sequence length="65" mass="7610">MTNNRGPEPTPKNPRQRAWLATNERQFPTFGRMQAFEGAACATWPVRWWQAGRYRGPWNRMTATT</sequence>
<evidence type="ECO:0000313" key="2">
    <source>
        <dbReference type="Proteomes" id="UP000242415"/>
    </source>
</evidence>
<keyword evidence="2" id="KW-1185">Reference proteome</keyword>
<dbReference type="OrthoDB" id="4006962at2"/>
<protein>
    <submittedName>
        <fullName evidence="1">Uncharacterized protein</fullName>
    </submittedName>
</protein>
<accession>A0A1H3NWC8</accession>
<proteinExistence type="predicted"/>
<dbReference type="EMBL" id="FNPH01000004">
    <property type="protein sequence ID" value="SDY93207.1"/>
    <property type="molecule type" value="Genomic_DNA"/>
</dbReference>
<name>A0A1H3NWC8_9ACTN</name>
<dbReference type="AlphaFoldDB" id="A0A1H3NWC8"/>
<dbReference type="Proteomes" id="UP000242415">
    <property type="component" value="Unassembled WGS sequence"/>
</dbReference>